<name>A0A1Y6BM33_9BACT</name>
<dbReference type="Gene3D" id="3.40.50.2300">
    <property type="match status" value="1"/>
</dbReference>
<dbReference type="SUPFAM" id="SSF52172">
    <property type="entry name" value="CheY-like"/>
    <property type="match status" value="1"/>
</dbReference>
<gene>
    <name evidence="3" type="ORF">SAMN06296036_10654</name>
</gene>
<dbReference type="GO" id="GO:0000160">
    <property type="term" value="P:phosphorelay signal transduction system"/>
    <property type="evidence" value="ECO:0007669"/>
    <property type="project" value="InterPro"/>
</dbReference>
<feature type="domain" description="Response regulatory" evidence="2">
    <location>
        <begin position="22"/>
        <end position="137"/>
    </location>
</feature>
<dbReference type="PROSITE" id="PS50110">
    <property type="entry name" value="RESPONSE_REGULATORY"/>
    <property type="match status" value="1"/>
</dbReference>
<sequence length="147" mass="16928">METNQTITTMYQTDTNQNRRPKIILLDDDKLYCVLFKKQVQAHADCDFATRADGFFRKLDQHDYDFALVDFNLRESNCLSITQEAAKKYNIPVIVISSSFANLMGCSSLEPSIDSIQGYLSKWEQPDTILFQSLRQLEFVNPDPIMS</sequence>
<keyword evidence="4" id="KW-1185">Reference proteome</keyword>
<evidence type="ECO:0000313" key="4">
    <source>
        <dbReference type="Proteomes" id="UP000192907"/>
    </source>
</evidence>
<accession>A0A1Y6BM33</accession>
<dbReference type="EMBL" id="FWZT01000006">
    <property type="protein sequence ID" value="SMF16630.1"/>
    <property type="molecule type" value="Genomic_DNA"/>
</dbReference>
<dbReference type="Proteomes" id="UP000192907">
    <property type="component" value="Unassembled WGS sequence"/>
</dbReference>
<reference evidence="4" key="1">
    <citation type="submission" date="2017-04" db="EMBL/GenBank/DDBJ databases">
        <authorList>
            <person name="Varghese N."/>
            <person name="Submissions S."/>
        </authorList>
    </citation>
    <scope>NUCLEOTIDE SEQUENCE [LARGE SCALE GENOMIC DNA]</scope>
    <source>
        <strain evidence="4">RKEM611</strain>
    </source>
</reference>
<keyword evidence="1" id="KW-0597">Phosphoprotein</keyword>
<dbReference type="STRING" id="1513793.SAMN06296036_10654"/>
<proteinExistence type="predicted"/>
<evidence type="ECO:0000256" key="1">
    <source>
        <dbReference type="PROSITE-ProRule" id="PRU00169"/>
    </source>
</evidence>
<evidence type="ECO:0000313" key="3">
    <source>
        <dbReference type="EMBL" id="SMF16630.1"/>
    </source>
</evidence>
<protein>
    <submittedName>
        <fullName evidence="3">CheY chemotaxis protein or a CheY-like REC (Receiver) domain</fullName>
    </submittedName>
</protein>
<dbReference type="InterPro" id="IPR011006">
    <property type="entry name" value="CheY-like_superfamily"/>
</dbReference>
<dbReference type="RefSeq" id="WP_132318032.1">
    <property type="nucleotide sequence ID" value="NZ_FWZT01000006.1"/>
</dbReference>
<dbReference type="InterPro" id="IPR001789">
    <property type="entry name" value="Sig_transdc_resp-reg_receiver"/>
</dbReference>
<organism evidence="3 4">
    <name type="scientific">Pseudobacteriovorax antillogorgiicola</name>
    <dbReference type="NCBI Taxonomy" id="1513793"/>
    <lineage>
        <taxon>Bacteria</taxon>
        <taxon>Pseudomonadati</taxon>
        <taxon>Bdellovibrionota</taxon>
        <taxon>Oligoflexia</taxon>
        <taxon>Oligoflexales</taxon>
        <taxon>Pseudobacteriovoracaceae</taxon>
        <taxon>Pseudobacteriovorax</taxon>
    </lineage>
</organism>
<feature type="modified residue" description="4-aspartylphosphate" evidence="1">
    <location>
        <position position="70"/>
    </location>
</feature>
<evidence type="ECO:0000259" key="2">
    <source>
        <dbReference type="PROSITE" id="PS50110"/>
    </source>
</evidence>
<dbReference type="AlphaFoldDB" id="A0A1Y6BM33"/>